<reference evidence="1" key="1">
    <citation type="submission" date="2020-09" db="EMBL/GenBank/DDBJ databases">
        <title>Genome-Enabled Discovery of Anthraquinone Biosynthesis in Senna tora.</title>
        <authorList>
            <person name="Kang S.-H."/>
            <person name="Pandey R.P."/>
            <person name="Lee C.-M."/>
            <person name="Sim J.-S."/>
            <person name="Jeong J.-T."/>
            <person name="Choi B.-S."/>
            <person name="Jung M."/>
            <person name="Ginzburg D."/>
            <person name="Zhao K."/>
            <person name="Won S.Y."/>
            <person name="Oh T.-J."/>
            <person name="Yu Y."/>
            <person name="Kim N.-H."/>
            <person name="Lee O.R."/>
            <person name="Lee T.-H."/>
            <person name="Bashyal P."/>
            <person name="Kim T.-S."/>
            <person name="Lee W.-H."/>
            <person name="Kawkins C."/>
            <person name="Kim C.-K."/>
            <person name="Kim J.S."/>
            <person name="Ahn B.O."/>
            <person name="Rhee S.Y."/>
            <person name="Sohng J.K."/>
        </authorList>
    </citation>
    <scope>NUCLEOTIDE SEQUENCE</scope>
    <source>
        <tissue evidence="1">Leaf</tissue>
    </source>
</reference>
<accession>A0A834SZP7</accession>
<name>A0A834SZP7_9FABA</name>
<dbReference type="AlphaFoldDB" id="A0A834SZP7"/>
<sequence>MRVMSVVGLMLNDMGCGNRLVGFAAVAVSAIDDAFEDGLESDNHYKYTTKYYVFNIYIYIFYAKRH</sequence>
<protein>
    <submittedName>
        <fullName evidence="1">Uncharacterized protein</fullName>
    </submittedName>
</protein>
<organism evidence="1 2">
    <name type="scientific">Senna tora</name>
    <dbReference type="NCBI Taxonomy" id="362788"/>
    <lineage>
        <taxon>Eukaryota</taxon>
        <taxon>Viridiplantae</taxon>
        <taxon>Streptophyta</taxon>
        <taxon>Embryophyta</taxon>
        <taxon>Tracheophyta</taxon>
        <taxon>Spermatophyta</taxon>
        <taxon>Magnoliopsida</taxon>
        <taxon>eudicotyledons</taxon>
        <taxon>Gunneridae</taxon>
        <taxon>Pentapetalae</taxon>
        <taxon>rosids</taxon>
        <taxon>fabids</taxon>
        <taxon>Fabales</taxon>
        <taxon>Fabaceae</taxon>
        <taxon>Caesalpinioideae</taxon>
        <taxon>Cassia clade</taxon>
        <taxon>Senna</taxon>
    </lineage>
</organism>
<proteinExistence type="predicted"/>
<gene>
    <name evidence="1" type="ORF">G2W53_034031</name>
</gene>
<evidence type="ECO:0000313" key="2">
    <source>
        <dbReference type="Proteomes" id="UP000634136"/>
    </source>
</evidence>
<comment type="caution">
    <text evidence="1">The sequence shown here is derived from an EMBL/GenBank/DDBJ whole genome shotgun (WGS) entry which is preliminary data.</text>
</comment>
<dbReference type="EMBL" id="JAAIUW010000010">
    <property type="protein sequence ID" value="KAF7813055.1"/>
    <property type="molecule type" value="Genomic_DNA"/>
</dbReference>
<keyword evidence="2" id="KW-1185">Reference proteome</keyword>
<dbReference type="Proteomes" id="UP000634136">
    <property type="component" value="Unassembled WGS sequence"/>
</dbReference>
<evidence type="ECO:0000313" key="1">
    <source>
        <dbReference type="EMBL" id="KAF7813055.1"/>
    </source>
</evidence>